<accession>A0ABZ1QM23</accession>
<name>A0ABZ1QM23_9ACTN</name>
<gene>
    <name evidence="2" type="ORF">OHA91_37650</name>
</gene>
<protein>
    <submittedName>
        <fullName evidence="2">Uncharacterized protein</fullName>
    </submittedName>
</protein>
<reference evidence="2" key="1">
    <citation type="submission" date="2022-10" db="EMBL/GenBank/DDBJ databases">
        <title>The complete genomes of actinobacterial strains from the NBC collection.</title>
        <authorList>
            <person name="Joergensen T.S."/>
            <person name="Alvarez Arevalo M."/>
            <person name="Sterndorff E.B."/>
            <person name="Faurdal D."/>
            <person name="Vuksanovic O."/>
            <person name="Mourched A.-S."/>
            <person name="Charusanti P."/>
            <person name="Shaw S."/>
            <person name="Blin K."/>
            <person name="Weber T."/>
        </authorList>
    </citation>
    <scope>NUCLEOTIDE SEQUENCE</scope>
    <source>
        <strain evidence="2">NBC_00303</strain>
    </source>
</reference>
<sequence>MGASFTPATGRCKPVSAPVTTRGRPEHVIGILTDAYGLTLREQQVAQLVTCGVSDTDSDRTMGRHGWFRTAQV</sequence>
<evidence type="ECO:0000256" key="1">
    <source>
        <dbReference type="SAM" id="MobiDB-lite"/>
    </source>
</evidence>
<dbReference type="RefSeq" id="WP_328740905.1">
    <property type="nucleotide sequence ID" value="NZ_CP108036.1"/>
</dbReference>
<dbReference type="EMBL" id="CP108036">
    <property type="protein sequence ID" value="WUN83727.1"/>
    <property type="molecule type" value="Genomic_DNA"/>
</dbReference>
<evidence type="ECO:0000313" key="3">
    <source>
        <dbReference type="Proteomes" id="UP001432312"/>
    </source>
</evidence>
<keyword evidence="3" id="KW-1185">Reference proteome</keyword>
<organism evidence="2 3">
    <name type="scientific">Streptomyces erythrochromogenes</name>
    <dbReference type="NCBI Taxonomy" id="285574"/>
    <lineage>
        <taxon>Bacteria</taxon>
        <taxon>Bacillati</taxon>
        <taxon>Actinomycetota</taxon>
        <taxon>Actinomycetes</taxon>
        <taxon>Kitasatosporales</taxon>
        <taxon>Streptomycetaceae</taxon>
        <taxon>Streptomyces</taxon>
    </lineage>
</organism>
<proteinExistence type="predicted"/>
<dbReference type="GeneID" id="95501904"/>
<dbReference type="Proteomes" id="UP001432312">
    <property type="component" value="Chromosome"/>
</dbReference>
<feature type="region of interest" description="Disordered" evidence="1">
    <location>
        <begin position="1"/>
        <end position="20"/>
    </location>
</feature>
<evidence type="ECO:0000313" key="2">
    <source>
        <dbReference type="EMBL" id="WUN83727.1"/>
    </source>
</evidence>